<dbReference type="InterPro" id="IPR000994">
    <property type="entry name" value="Pept_M24"/>
</dbReference>
<keyword evidence="1 3" id="KW-0479">Metal-binding</keyword>
<dbReference type="Gene3D" id="3.40.350.10">
    <property type="entry name" value="Creatinase/prolidase N-terminal domain"/>
    <property type="match status" value="1"/>
</dbReference>
<dbReference type="InterPro" id="IPR000587">
    <property type="entry name" value="Creatinase_N"/>
</dbReference>
<dbReference type="EMBL" id="AP025628">
    <property type="protein sequence ID" value="BDG62045.1"/>
    <property type="molecule type" value="Genomic_DNA"/>
</dbReference>
<feature type="domain" description="Creatinase N-terminal" evidence="5">
    <location>
        <begin position="4"/>
        <end position="141"/>
    </location>
</feature>
<evidence type="ECO:0000313" key="6">
    <source>
        <dbReference type="EMBL" id="BDG62045.1"/>
    </source>
</evidence>
<dbReference type="SUPFAM" id="SSF53092">
    <property type="entry name" value="Creatinase/prolidase N-terminal domain"/>
    <property type="match status" value="1"/>
</dbReference>
<proteinExistence type="inferred from homology"/>
<dbReference type="PANTHER" id="PTHR46112:SF3">
    <property type="entry name" value="AMINOPEPTIDASE YPDF"/>
    <property type="match status" value="1"/>
</dbReference>
<comment type="similarity">
    <text evidence="3">Belongs to the peptidase M24B family.</text>
</comment>
<dbReference type="InterPro" id="IPR036005">
    <property type="entry name" value="Creatinase/aminopeptidase-like"/>
</dbReference>
<dbReference type="AlphaFoldDB" id="A0AA35G9D2"/>
<evidence type="ECO:0000256" key="3">
    <source>
        <dbReference type="RuleBase" id="RU000590"/>
    </source>
</evidence>
<evidence type="ECO:0000256" key="2">
    <source>
        <dbReference type="ARBA" id="ARBA00022801"/>
    </source>
</evidence>
<dbReference type="KEGG" id="cmic:caldi_31350"/>
<dbReference type="PROSITE" id="PS00491">
    <property type="entry name" value="PROLINE_PEPTIDASE"/>
    <property type="match status" value="1"/>
</dbReference>
<dbReference type="Pfam" id="PF01321">
    <property type="entry name" value="Creatinase_N"/>
    <property type="match status" value="1"/>
</dbReference>
<dbReference type="GO" id="GO:0046872">
    <property type="term" value="F:metal ion binding"/>
    <property type="evidence" value="ECO:0007669"/>
    <property type="project" value="UniProtKB-KW"/>
</dbReference>
<evidence type="ECO:0000256" key="1">
    <source>
        <dbReference type="ARBA" id="ARBA00022723"/>
    </source>
</evidence>
<gene>
    <name evidence="6" type="ORF">caldi_31350</name>
</gene>
<dbReference type="InterPro" id="IPR029149">
    <property type="entry name" value="Creatin/AminoP/Spt16_N"/>
</dbReference>
<dbReference type="InterPro" id="IPR001131">
    <property type="entry name" value="Peptidase_M24B_aminopep-P_CS"/>
</dbReference>
<dbReference type="RefSeq" id="WP_264842654.1">
    <property type="nucleotide sequence ID" value="NZ_AP025628.1"/>
</dbReference>
<evidence type="ECO:0000259" key="4">
    <source>
        <dbReference type="Pfam" id="PF00557"/>
    </source>
</evidence>
<dbReference type="Pfam" id="PF00557">
    <property type="entry name" value="Peptidase_M24"/>
    <property type="match status" value="1"/>
</dbReference>
<keyword evidence="7" id="KW-1185">Reference proteome</keyword>
<dbReference type="GO" id="GO:0016787">
    <property type="term" value="F:hydrolase activity"/>
    <property type="evidence" value="ECO:0007669"/>
    <property type="project" value="UniProtKB-KW"/>
</dbReference>
<keyword evidence="2" id="KW-0378">Hydrolase</keyword>
<organism evidence="6 7">
    <name type="scientific">Caldinitratiruptor microaerophilus</name>
    <dbReference type="NCBI Taxonomy" id="671077"/>
    <lineage>
        <taxon>Bacteria</taxon>
        <taxon>Bacillati</taxon>
        <taxon>Bacillota</taxon>
        <taxon>Clostridia</taxon>
        <taxon>Eubacteriales</taxon>
        <taxon>Symbiobacteriaceae</taxon>
        <taxon>Caldinitratiruptor</taxon>
    </lineage>
</organism>
<evidence type="ECO:0000313" key="7">
    <source>
        <dbReference type="Proteomes" id="UP001163687"/>
    </source>
</evidence>
<dbReference type="InterPro" id="IPR050659">
    <property type="entry name" value="Peptidase_M24B"/>
</dbReference>
<dbReference type="Gene3D" id="3.90.230.10">
    <property type="entry name" value="Creatinase/methionine aminopeptidase superfamily"/>
    <property type="match status" value="1"/>
</dbReference>
<name>A0AA35G9D2_9FIRM</name>
<protein>
    <submittedName>
        <fullName evidence="6">Peptidase M24</fullName>
    </submittedName>
</protein>
<dbReference type="PANTHER" id="PTHR46112">
    <property type="entry name" value="AMINOPEPTIDASE"/>
    <property type="match status" value="1"/>
</dbReference>
<sequence length="367" mass="39095">MNERILRLQALLRERGIDAAALMPGPNLYYFTGLRMEVTERPVLLFVPSRGTPFAWGPAFEAERLREAAGRVYTWGEVEGPLPSLLEALRREGLAGVGAAVPVVAVEYRVMRVLEFELLRASAGAVNHVDAGPLCARLRSVKDAAEVERLEGAARLCDAGMAAAAEAIRPGASEAQVAAWVKAALERLGHAGDCHIMVASGPRSAVPHAGTSDRVMQDGELCWVDLVVYHEGYVGDITRTFPVGTVGAEARAIFDAVLQAQALGRAAARPGITGAQLDRLVRDHLEARGYGPCFTHRTGHGIGLEVHEEPYIVGSNDAPLEAGNVFTVEPGVYVPGLGGVRIEDDVLLVPGGARVLTRYPQNTFGGA</sequence>
<reference evidence="6" key="1">
    <citation type="submission" date="2022-03" db="EMBL/GenBank/DDBJ databases">
        <title>Complete genome sequence of Caldinitratiruptor microaerophilus.</title>
        <authorList>
            <person name="Mukaiyama R."/>
            <person name="Nishiyama T."/>
            <person name="Ueda K."/>
        </authorList>
    </citation>
    <scope>NUCLEOTIDE SEQUENCE</scope>
    <source>
        <strain evidence="6">JCM 16183</strain>
    </source>
</reference>
<dbReference type="SUPFAM" id="SSF55920">
    <property type="entry name" value="Creatinase/aminopeptidase"/>
    <property type="match status" value="1"/>
</dbReference>
<dbReference type="Proteomes" id="UP001163687">
    <property type="component" value="Chromosome"/>
</dbReference>
<accession>A0AA35G9D2</accession>
<evidence type="ECO:0000259" key="5">
    <source>
        <dbReference type="Pfam" id="PF01321"/>
    </source>
</evidence>
<feature type="domain" description="Peptidase M24" evidence="4">
    <location>
        <begin position="149"/>
        <end position="348"/>
    </location>
</feature>